<dbReference type="SUPFAM" id="SSF52777">
    <property type="entry name" value="CoA-dependent acyltransferases"/>
    <property type="match status" value="1"/>
</dbReference>
<protein>
    <recommendedName>
        <fullName evidence="4">Condensation domain-containing protein</fullName>
    </recommendedName>
</protein>
<evidence type="ECO:0008006" key="4">
    <source>
        <dbReference type="Google" id="ProtNLM"/>
    </source>
</evidence>
<reference evidence="3" key="1">
    <citation type="journal article" date="2019" name="Int. J. Syst. Evol. Microbiol.">
        <title>The Global Catalogue of Microorganisms (GCM) 10K type strain sequencing project: providing services to taxonomists for standard genome sequencing and annotation.</title>
        <authorList>
            <consortium name="The Broad Institute Genomics Platform"/>
            <consortium name="The Broad Institute Genome Sequencing Center for Infectious Disease"/>
            <person name="Wu L."/>
            <person name="Ma J."/>
        </authorList>
    </citation>
    <scope>NUCLEOTIDE SEQUENCE [LARGE SCALE GENOMIC DNA]</scope>
    <source>
        <strain evidence="3">CCM 7044</strain>
    </source>
</reference>
<dbReference type="RefSeq" id="WP_377180577.1">
    <property type="nucleotide sequence ID" value="NZ_JBHUOG010000001.1"/>
</dbReference>
<dbReference type="Gene3D" id="3.30.559.10">
    <property type="entry name" value="Chloramphenicol acetyltransferase-like domain"/>
    <property type="match status" value="1"/>
</dbReference>
<accession>A0ABW5VQN1</accession>
<dbReference type="EMBL" id="JBHUOG010000001">
    <property type="protein sequence ID" value="MFD2792730.1"/>
    <property type="molecule type" value="Genomic_DNA"/>
</dbReference>
<evidence type="ECO:0000256" key="1">
    <source>
        <dbReference type="SAM" id="MobiDB-lite"/>
    </source>
</evidence>
<dbReference type="InterPro" id="IPR023213">
    <property type="entry name" value="CAT-like_dom_sf"/>
</dbReference>
<comment type="caution">
    <text evidence="2">The sequence shown here is derived from an EMBL/GenBank/DDBJ whole genome shotgun (WGS) entry which is preliminary data.</text>
</comment>
<keyword evidence="3" id="KW-1185">Reference proteome</keyword>
<evidence type="ECO:0000313" key="2">
    <source>
        <dbReference type="EMBL" id="MFD2792730.1"/>
    </source>
</evidence>
<name>A0ABW5VQN1_9MICO</name>
<feature type="compositionally biased region" description="Low complexity" evidence="1">
    <location>
        <begin position="231"/>
        <end position="244"/>
    </location>
</feature>
<evidence type="ECO:0000313" key="3">
    <source>
        <dbReference type="Proteomes" id="UP001597479"/>
    </source>
</evidence>
<feature type="region of interest" description="Disordered" evidence="1">
    <location>
        <begin position="200"/>
        <end position="246"/>
    </location>
</feature>
<sequence>MPNPPPALRLQFADDMFLRRHDGEASPAVNQVLWRLDGPYDADRLRDLAGGIAAGALHRRVVRARVPGARHRWAPAGTLPVLDLQTAAVPESSVGAWGQAQADLPLDPARGRSWRLAAADVVAAGADGGSTVVGGIVSLTCAHAVADGAALIDALVRAATHADPIVVPAPGRGTRALLADAADAAGQAAAVARWAQARARQAARERGAPAPPVEQSPVPAGEAGEAGEGGDAPVSAGPAGSPADDVGWRAPVLHVELPADRVARAAAEHGGTPNTWFVAFLARLVHATGRFPGEPVPVALPVSTRGAEDPRANSTKIARVTVPADVLAARDLGWVRAAAKEAYTAVGRPEPGVAPVPLELVQMLPDPVVSRLPQPPVAAALASNLGAPPDGYTQAPGGVVRAVATLSHYQGASAAELRAAGGGLVAFCTTSGRTTTLSVAALDPDRVPDAETLRRLVLAETAGWQIPAVPW</sequence>
<organism evidence="2 3">
    <name type="scientific">Promicromonospora vindobonensis</name>
    <dbReference type="NCBI Taxonomy" id="195748"/>
    <lineage>
        <taxon>Bacteria</taxon>
        <taxon>Bacillati</taxon>
        <taxon>Actinomycetota</taxon>
        <taxon>Actinomycetes</taxon>
        <taxon>Micrococcales</taxon>
        <taxon>Promicromonosporaceae</taxon>
        <taxon>Promicromonospora</taxon>
    </lineage>
</organism>
<proteinExistence type="predicted"/>
<gene>
    <name evidence="2" type="ORF">ACFS27_04120</name>
</gene>
<dbReference type="Proteomes" id="UP001597479">
    <property type="component" value="Unassembled WGS sequence"/>
</dbReference>